<keyword evidence="1" id="KW-1133">Transmembrane helix</keyword>
<feature type="transmembrane region" description="Helical" evidence="1">
    <location>
        <begin position="49"/>
        <end position="70"/>
    </location>
</feature>
<evidence type="ECO:0000313" key="3">
    <source>
        <dbReference type="Proteomes" id="UP000602442"/>
    </source>
</evidence>
<feature type="transmembrane region" description="Helical" evidence="1">
    <location>
        <begin position="324"/>
        <end position="347"/>
    </location>
</feature>
<dbReference type="RefSeq" id="WP_197922232.1">
    <property type="nucleotide sequence ID" value="NZ_CAWPTA010000009.1"/>
</dbReference>
<evidence type="ECO:0000256" key="1">
    <source>
        <dbReference type="SAM" id="Phobius"/>
    </source>
</evidence>
<organism evidence="2 3">
    <name type="scientific">Aurantiacibacter sediminis</name>
    <dbReference type="NCBI Taxonomy" id="2793064"/>
    <lineage>
        <taxon>Bacteria</taxon>
        <taxon>Pseudomonadati</taxon>
        <taxon>Pseudomonadota</taxon>
        <taxon>Alphaproteobacteria</taxon>
        <taxon>Sphingomonadales</taxon>
        <taxon>Erythrobacteraceae</taxon>
        <taxon>Aurantiacibacter</taxon>
    </lineage>
</organism>
<accession>A0ABS0N6C8</accession>
<protein>
    <submittedName>
        <fullName evidence="2">DUF4153 domain-containing protein</fullName>
    </submittedName>
</protein>
<feature type="transmembrane region" description="Helical" evidence="1">
    <location>
        <begin position="26"/>
        <end position="43"/>
    </location>
</feature>
<feature type="transmembrane region" description="Helical" evidence="1">
    <location>
        <begin position="218"/>
        <end position="243"/>
    </location>
</feature>
<feature type="transmembrane region" description="Helical" evidence="1">
    <location>
        <begin position="187"/>
        <end position="206"/>
    </location>
</feature>
<comment type="caution">
    <text evidence="2">The sequence shown here is derived from an EMBL/GenBank/DDBJ whole genome shotgun (WGS) entry which is preliminary data.</text>
</comment>
<feature type="transmembrane region" description="Helical" evidence="1">
    <location>
        <begin position="287"/>
        <end position="312"/>
    </location>
</feature>
<sequence length="586" mass="63223">MMAGSEMERALPVEENFLEDWPQRPWVLAGLGLLAGLAVNLILEADGESAFGSAAAAFCFFAFIAATFVLRPSRFKESAIFVGGLGLVMGGIAFFAADWSDTRAGTEFAFAAGVFFSLLAIPLFQADCHRKRWQTDYAETHFHVWTDAVSAGGAFAFVGLSWLVLWLLQALFSIVGIEFIEALIDTVGFPGAFMGAAFGGAMGVLRNQLGVLGTLQRVVMLVFALLAVPFAFALVIFLFVLLTSGGSALWEATDSATPVLLTCAVFAFIFANAIIRDDDEARSSNVVMQAAALVLAFCILPLAIFAAISTGIRIDQYGLSPERIWALIAVVITTAYGIAYWAGLIRGRLAAWGDYLRRANLYLAAVTCVLALILSLPILDFGAISTRDQLARLQSGAVSAEEFDFTALRWDFGMAGREALNELAEGEGDIADLAQAALQQDSRPYYRTESEGALLAADDLRVISDDPQFRAIALRKIRSEPWRCDMTCAAVDLGEESTGIRRFALIEGRNYDILRASTENLGGDDPALEAVAAETARPELPPEVSADSVIEVRQVTRDHLFVDGVPFQMPLTQAEELPGSAEEGTQ</sequence>
<feature type="transmembrane region" description="Helical" evidence="1">
    <location>
        <begin position="79"/>
        <end position="96"/>
    </location>
</feature>
<dbReference type="EMBL" id="JAEANY010000004">
    <property type="protein sequence ID" value="MBH5323374.1"/>
    <property type="molecule type" value="Genomic_DNA"/>
</dbReference>
<evidence type="ECO:0000313" key="2">
    <source>
        <dbReference type="EMBL" id="MBH5323374.1"/>
    </source>
</evidence>
<feature type="transmembrane region" description="Helical" evidence="1">
    <location>
        <begin position="255"/>
        <end position="275"/>
    </location>
</feature>
<keyword evidence="3" id="KW-1185">Reference proteome</keyword>
<dbReference type="InterPro" id="IPR025291">
    <property type="entry name" value="DUF4153"/>
</dbReference>
<feature type="transmembrane region" description="Helical" evidence="1">
    <location>
        <begin position="108"/>
        <end position="124"/>
    </location>
</feature>
<keyword evidence="1" id="KW-0472">Membrane</keyword>
<dbReference type="Pfam" id="PF13687">
    <property type="entry name" value="DUF4153"/>
    <property type="match status" value="1"/>
</dbReference>
<name>A0ABS0N6C8_9SPHN</name>
<keyword evidence="1" id="KW-0812">Transmembrane</keyword>
<feature type="transmembrane region" description="Helical" evidence="1">
    <location>
        <begin position="359"/>
        <end position="379"/>
    </location>
</feature>
<gene>
    <name evidence="2" type="ORF">I5L03_12345</name>
</gene>
<reference evidence="2 3" key="1">
    <citation type="submission" date="2020-11" db="EMBL/GenBank/DDBJ databases">
        <title>Erythrobacter sediminis sp. nov., a marine bacterium from a tidal flat of Garorim Bay.</title>
        <authorList>
            <person name="Kim D."/>
            <person name="Yoo Y."/>
            <person name="Kim J.-J."/>
        </authorList>
    </citation>
    <scope>NUCLEOTIDE SEQUENCE [LARGE SCALE GENOMIC DNA]</scope>
    <source>
        <strain evidence="2 3">JGD-13</strain>
    </source>
</reference>
<proteinExistence type="predicted"/>
<feature type="transmembrane region" description="Helical" evidence="1">
    <location>
        <begin position="144"/>
        <end position="167"/>
    </location>
</feature>
<dbReference type="Proteomes" id="UP000602442">
    <property type="component" value="Unassembled WGS sequence"/>
</dbReference>